<dbReference type="GO" id="GO:0016818">
    <property type="term" value="F:hydrolase activity, acting on acid anhydrides, in phosphorus-containing anhydrides"/>
    <property type="evidence" value="ECO:0007669"/>
    <property type="project" value="TreeGrafter"/>
</dbReference>
<evidence type="ECO:0000313" key="8">
    <source>
        <dbReference type="Proteomes" id="UP000192727"/>
    </source>
</evidence>
<evidence type="ECO:0000256" key="1">
    <source>
        <dbReference type="ARBA" id="ARBA00001946"/>
    </source>
</evidence>
<proteinExistence type="inferred from homology"/>
<evidence type="ECO:0000256" key="5">
    <source>
        <dbReference type="ARBA" id="ARBA00022842"/>
    </source>
</evidence>
<accession>A0A1V0UNR3</accession>
<dbReference type="PROSITE" id="PS51462">
    <property type="entry name" value="NUDIX"/>
    <property type="match status" value="1"/>
</dbReference>
<dbReference type="EMBL" id="CP020557">
    <property type="protein sequence ID" value="ARF66598.1"/>
    <property type="molecule type" value="Genomic_DNA"/>
</dbReference>
<feature type="domain" description="Nudix hydrolase" evidence="6">
    <location>
        <begin position="1"/>
        <end position="134"/>
    </location>
</feature>
<sequence length="185" mass="21229">MITYNICFIRRGDQILLLNRQKSSWMGAWNGIGGKIEQGESPVESVRREVLEETGLFLQPDKFECKGLVTWLGDERKLGGMYLYKACLDKSVTYETPLKTREGILDWKDITWILHPENRGVAVNIPEYLPYLLEEKGCFIHHCNFRGYQLVNVNSRPVSPEIETDKNLLEQELLDIAGVNGQRGL</sequence>
<keyword evidence="3" id="KW-0479">Metal-binding</keyword>
<dbReference type="InterPro" id="IPR000086">
    <property type="entry name" value="NUDIX_hydrolase_dom"/>
</dbReference>
<dbReference type="Gene3D" id="3.90.79.10">
    <property type="entry name" value="Nucleoside Triphosphate Pyrophosphohydrolase"/>
    <property type="match status" value="1"/>
</dbReference>
<dbReference type="Proteomes" id="UP000192727">
    <property type="component" value="Chromosome"/>
</dbReference>
<dbReference type="AlphaFoldDB" id="A0A1V0UNR3"/>
<dbReference type="Pfam" id="PF00293">
    <property type="entry name" value="NUDIX"/>
    <property type="match status" value="1"/>
</dbReference>
<comment type="cofactor">
    <cofactor evidence="1">
        <name>Mg(2+)</name>
        <dbReference type="ChEBI" id="CHEBI:18420"/>
    </cofactor>
</comment>
<dbReference type="GO" id="GO:0046872">
    <property type="term" value="F:metal ion binding"/>
    <property type="evidence" value="ECO:0007669"/>
    <property type="project" value="UniProtKB-KW"/>
</dbReference>
<protein>
    <recommendedName>
        <fullName evidence="6">Nudix hydrolase domain-containing protein</fullName>
    </recommendedName>
</protein>
<dbReference type="RefSeq" id="WP_083038064.1">
    <property type="nucleotide sequence ID" value="NZ_CP020557.1"/>
</dbReference>
<keyword evidence="5" id="KW-0460">Magnesium</keyword>
<name>A0A1V0UNR3_9BACL</name>
<evidence type="ECO:0000259" key="6">
    <source>
        <dbReference type="PROSITE" id="PS51462"/>
    </source>
</evidence>
<comment type="similarity">
    <text evidence="2">Belongs to the Nudix hydrolase family.</text>
</comment>
<evidence type="ECO:0000256" key="2">
    <source>
        <dbReference type="ARBA" id="ARBA00005582"/>
    </source>
</evidence>
<dbReference type="SUPFAM" id="SSF55811">
    <property type="entry name" value="Nudix"/>
    <property type="match status" value="1"/>
</dbReference>
<dbReference type="GO" id="GO:0005737">
    <property type="term" value="C:cytoplasm"/>
    <property type="evidence" value="ECO:0007669"/>
    <property type="project" value="TreeGrafter"/>
</dbReference>
<organism evidence="7 8">
    <name type="scientific">Paenibacillus larvae subsp. pulvifaciens</name>
    <dbReference type="NCBI Taxonomy" id="1477"/>
    <lineage>
        <taxon>Bacteria</taxon>
        <taxon>Bacillati</taxon>
        <taxon>Bacillota</taxon>
        <taxon>Bacilli</taxon>
        <taxon>Bacillales</taxon>
        <taxon>Paenibacillaceae</taxon>
        <taxon>Paenibacillus</taxon>
    </lineage>
</organism>
<evidence type="ECO:0000256" key="4">
    <source>
        <dbReference type="ARBA" id="ARBA00022801"/>
    </source>
</evidence>
<evidence type="ECO:0000313" key="7">
    <source>
        <dbReference type="EMBL" id="ARF66598.1"/>
    </source>
</evidence>
<reference evidence="7 8" key="1">
    <citation type="submission" date="2017-03" db="EMBL/GenBank/DDBJ databases">
        <title>Paenibacillus larvae genome sequencing.</title>
        <authorList>
            <person name="Dingman D.W."/>
        </authorList>
    </citation>
    <scope>NUCLEOTIDE SEQUENCE [LARGE SCALE GENOMIC DNA]</scope>
    <source>
        <strain evidence="7 8">SAG 10367</strain>
    </source>
</reference>
<dbReference type="InterPro" id="IPR015797">
    <property type="entry name" value="NUDIX_hydrolase-like_dom_sf"/>
</dbReference>
<dbReference type="CDD" id="cd18886">
    <property type="entry name" value="NUDIX_MutT_Nudt1"/>
    <property type="match status" value="1"/>
</dbReference>
<evidence type="ECO:0000256" key="3">
    <source>
        <dbReference type="ARBA" id="ARBA00022723"/>
    </source>
</evidence>
<keyword evidence="4" id="KW-0378">Hydrolase</keyword>
<dbReference type="PANTHER" id="PTHR43758:SF2">
    <property type="entry name" value="OXIDIZED PURINE NUCLEOSIDE TRIPHOSPHATE HYDROLASE"/>
    <property type="match status" value="1"/>
</dbReference>
<dbReference type="PANTHER" id="PTHR43758">
    <property type="entry name" value="7,8-DIHYDRO-8-OXOGUANINE TRIPHOSPHATASE"/>
    <property type="match status" value="1"/>
</dbReference>
<gene>
    <name evidence="7" type="ORF">B7C51_00460</name>
</gene>